<name>A0A327X033_LARAB</name>
<dbReference type="OrthoDB" id="1436925at2"/>
<proteinExistence type="predicted"/>
<gene>
    <name evidence="1" type="ORF">LX87_01506</name>
</gene>
<dbReference type="PROSITE" id="PS51257">
    <property type="entry name" value="PROKAR_LIPOPROTEIN"/>
    <property type="match status" value="1"/>
</dbReference>
<evidence type="ECO:0000313" key="2">
    <source>
        <dbReference type="Proteomes" id="UP000248790"/>
    </source>
</evidence>
<keyword evidence="2" id="KW-1185">Reference proteome</keyword>
<dbReference type="EMBL" id="QLMC01000002">
    <property type="protein sequence ID" value="RAJ99810.1"/>
    <property type="molecule type" value="Genomic_DNA"/>
</dbReference>
<sequence length="144" mass="16141">MKSNLLSTVLVSLLVTACQQSDDKKEIQQIQDQVMAVHDEVMPHSDELMDLKEKISKQIDSLSKVTPATASLKSRQQEGIAINQSLTEADSLMYDWMNHYRADTLTGMDAAQAKIYLDRELAKITVVKEKINSGITEAKKFLGR</sequence>
<accession>A0A327X033</accession>
<comment type="caution">
    <text evidence="1">The sequence shown here is derived from an EMBL/GenBank/DDBJ whole genome shotgun (WGS) entry which is preliminary data.</text>
</comment>
<reference evidence="1 2" key="1">
    <citation type="submission" date="2018-06" db="EMBL/GenBank/DDBJ databases">
        <title>Genomic Encyclopedia of Archaeal and Bacterial Type Strains, Phase II (KMG-II): from individual species to whole genera.</title>
        <authorList>
            <person name="Goeker M."/>
        </authorList>
    </citation>
    <scope>NUCLEOTIDE SEQUENCE [LARGE SCALE GENOMIC DNA]</scope>
    <source>
        <strain evidence="1 2">DSM 21851</strain>
    </source>
</reference>
<dbReference type="Proteomes" id="UP000248790">
    <property type="component" value="Unassembled WGS sequence"/>
</dbReference>
<evidence type="ECO:0000313" key="1">
    <source>
        <dbReference type="EMBL" id="RAJ99810.1"/>
    </source>
</evidence>
<dbReference type="RefSeq" id="WP_111627606.1">
    <property type="nucleotide sequence ID" value="NZ_QLMC01000002.1"/>
</dbReference>
<dbReference type="AlphaFoldDB" id="A0A327X033"/>
<evidence type="ECO:0008006" key="3">
    <source>
        <dbReference type="Google" id="ProtNLM"/>
    </source>
</evidence>
<organism evidence="1 2">
    <name type="scientific">Larkinella arboricola</name>
    <dbReference type="NCBI Taxonomy" id="643671"/>
    <lineage>
        <taxon>Bacteria</taxon>
        <taxon>Pseudomonadati</taxon>
        <taxon>Bacteroidota</taxon>
        <taxon>Cytophagia</taxon>
        <taxon>Cytophagales</taxon>
        <taxon>Spirosomataceae</taxon>
        <taxon>Larkinella</taxon>
    </lineage>
</organism>
<protein>
    <recommendedName>
        <fullName evidence="3">Viral A-type inclusion protein</fullName>
    </recommendedName>
</protein>